<dbReference type="Pfam" id="PF01636">
    <property type="entry name" value="APH"/>
    <property type="match status" value="1"/>
</dbReference>
<dbReference type="InterPro" id="IPR011009">
    <property type="entry name" value="Kinase-like_dom_sf"/>
</dbReference>
<gene>
    <name evidence="2" type="ORF">J2S57_001892</name>
</gene>
<proteinExistence type="predicted"/>
<name>A0ABT9P0E5_9ACTN</name>
<feature type="domain" description="Aminoglycoside phosphotransferase" evidence="1">
    <location>
        <begin position="129"/>
        <end position="270"/>
    </location>
</feature>
<dbReference type="SUPFAM" id="SSF56112">
    <property type="entry name" value="Protein kinase-like (PK-like)"/>
    <property type="match status" value="1"/>
</dbReference>
<comment type="caution">
    <text evidence="2">The sequence shown here is derived from an EMBL/GenBank/DDBJ whole genome shotgun (WGS) entry which is preliminary data.</text>
</comment>
<dbReference type="EMBL" id="JAUSQZ010000001">
    <property type="protein sequence ID" value="MDP9826143.1"/>
    <property type="molecule type" value="Genomic_DNA"/>
</dbReference>
<protein>
    <recommendedName>
        <fullName evidence="1">Aminoglycoside phosphotransferase domain-containing protein</fullName>
    </recommendedName>
</protein>
<keyword evidence="3" id="KW-1185">Reference proteome</keyword>
<accession>A0ABT9P0E5</accession>
<dbReference type="Proteomes" id="UP001235712">
    <property type="component" value="Unassembled WGS sequence"/>
</dbReference>
<sequence length="352" mass="38995">MTEDMEHRVRRDALTALDRLGLSPAGPMRRLPTPWDRPRRQVVHLRAGSGHPAEVAVKVVLDPDAEAARAFAQEHFLPRRLRPVADGLVHRGEIPHNPIVQVLHPEPVRLPGSLVAVTRFVRASGPLDATTWGRTLGLLHRIGSTPSAIGLLRGLPESHTLAGLDAHALARAFRQPGHPFHGRTDLARRLRRVLRERVLRALELDPEPLLTHRDFHALNCVSSRDGAVVLDWQEAGWGSRSDDFAWLHLTVSRFGGHPHLLDEARHAYRRATGGICPTEAQIRAAGQVRELLCLGFSLIKADLSPAHRREALNQLPILRDPDAPTRRWRMLHNPAIFAPGIVPTHGPEAATA</sequence>
<dbReference type="InterPro" id="IPR002575">
    <property type="entry name" value="Aminoglycoside_PTrfase"/>
</dbReference>
<evidence type="ECO:0000259" key="1">
    <source>
        <dbReference type="Pfam" id="PF01636"/>
    </source>
</evidence>
<organism evidence="2 3">
    <name type="scientific">Kineosporia succinea</name>
    <dbReference type="NCBI Taxonomy" id="84632"/>
    <lineage>
        <taxon>Bacteria</taxon>
        <taxon>Bacillati</taxon>
        <taxon>Actinomycetota</taxon>
        <taxon>Actinomycetes</taxon>
        <taxon>Kineosporiales</taxon>
        <taxon>Kineosporiaceae</taxon>
        <taxon>Kineosporia</taxon>
    </lineage>
</organism>
<reference evidence="2 3" key="1">
    <citation type="submission" date="2023-07" db="EMBL/GenBank/DDBJ databases">
        <title>Sequencing the genomes of 1000 actinobacteria strains.</title>
        <authorList>
            <person name="Klenk H.-P."/>
        </authorList>
    </citation>
    <scope>NUCLEOTIDE SEQUENCE [LARGE SCALE GENOMIC DNA]</scope>
    <source>
        <strain evidence="2 3">DSM 44388</strain>
    </source>
</reference>
<evidence type="ECO:0000313" key="2">
    <source>
        <dbReference type="EMBL" id="MDP9826143.1"/>
    </source>
</evidence>
<evidence type="ECO:0000313" key="3">
    <source>
        <dbReference type="Proteomes" id="UP001235712"/>
    </source>
</evidence>
<dbReference type="RefSeq" id="WP_307240652.1">
    <property type="nucleotide sequence ID" value="NZ_JAUSQZ010000001.1"/>
</dbReference>
<dbReference type="Gene3D" id="3.90.1200.10">
    <property type="match status" value="1"/>
</dbReference>